<dbReference type="Proteomes" id="UP000644699">
    <property type="component" value="Unassembled WGS sequence"/>
</dbReference>
<reference evidence="2" key="1">
    <citation type="journal article" date="2014" name="Int. J. Syst. Evol. Microbiol.">
        <title>Complete genome sequence of Corynebacterium casei LMG S-19264T (=DSM 44701T), isolated from a smear-ripened cheese.</title>
        <authorList>
            <consortium name="US DOE Joint Genome Institute (JGI-PGF)"/>
            <person name="Walter F."/>
            <person name="Albersmeier A."/>
            <person name="Kalinowski J."/>
            <person name="Ruckert C."/>
        </authorList>
    </citation>
    <scope>NUCLEOTIDE SEQUENCE</scope>
    <source>
        <strain evidence="2">CGMCC 1.15367</strain>
    </source>
</reference>
<evidence type="ECO:0000256" key="1">
    <source>
        <dbReference type="SAM" id="MobiDB-lite"/>
    </source>
</evidence>
<evidence type="ECO:0000313" key="3">
    <source>
        <dbReference type="Proteomes" id="UP000644699"/>
    </source>
</evidence>
<name>A0A917A3G9_9HYPH</name>
<sequence>MPKPSLQAAAEGLPNRSPYNPDHEGMLANLTRLAGLAAAMACDNMERVSTPEGDRLQLSVSQGEQLTSLLIVMEDAGRRALEGAR</sequence>
<organism evidence="2 3">
    <name type="scientific">Aureimonas endophytica</name>
    <dbReference type="NCBI Taxonomy" id="2027858"/>
    <lineage>
        <taxon>Bacteria</taxon>
        <taxon>Pseudomonadati</taxon>
        <taxon>Pseudomonadota</taxon>
        <taxon>Alphaproteobacteria</taxon>
        <taxon>Hyphomicrobiales</taxon>
        <taxon>Aurantimonadaceae</taxon>
        <taxon>Aureimonas</taxon>
    </lineage>
</organism>
<reference evidence="2" key="2">
    <citation type="submission" date="2020-09" db="EMBL/GenBank/DDBJ databases">
        <authorList>
            <person name="Sun Q."/>
            <person name="Zhou Y."/>
        </authorList>
    </citation>
    <scope>NUCLEOTIDE SEQUENCE</scope>
    <source>
        <strain evidence="2">CGMCC 1.15367</strain>
    </source>
</reference>
<dbReference type="AlphaFoldDB" id="A0A917A3G9"/>
<accession>A0A917A3G9</accession>
<evidence type="ECO:0000313" key="2">
    <source>
        <dbReference type="EMBL" id="GGE24678.1"/>
    </source>
</evidence>
<dbReference type="RefSeq" id="WP_188913489.1">
    <property type="nucleotide sequence ID" value="NZ_BMIQ01000015.1"/>
</dbReference>
<keyword evidence="3" id="KW-1185">Reference proteome</keyword>
<comment type="caution">
    <text evidence="2">The sequence shown here is derived from an EMBL/GenBank/DDBJ whole genome shotgun (WGS) entry which is preliminary data.</text>
</comment>
<feature type="region of interest" description="Disordered" evidence="1">
    <location>
        <begin position="1"/>
        <end position="24"/>
    </location>
</feature>
<protein>
    <submittedName>
        <fullName evidence="2">Uncharacterized protein</fullName>
    </submittedName>
</protein>
<dbReference type="EMBL" id="BMIQ01000015">
    <property type="protein sequence ID" value="GGE24678.1"/>
    <property type="molecule type" value="Genomic_DNA"/>
</dbReference>
<proteinExistence type="predicted"/>
<gene>
    <name evidence="2" type="ORF">GCM10011390_50150</name>
</gene>